<dbReference type="Pfam" id="PF09697">
    <property type="entry name" value="Porph_ging"/>
    <property type="match status" value="1"/>
</dbReference>
<gene>
    <name evidence="1" type="ORF">SAMN05444380_102181</name>
</gene>
<evidence type="ECO:0000313" key="2">
    <source>
        <dbReference type="Proteomes" id="UP000181976"/>
    </source>
</evidence>
<keyword evidence="2" id="KW-1185">Reference proteome</keyword>
<dbReference type="eggNOG" id="ENOG5032Y7Q">
    <property type="taxonomic scope" value="Bacteria"/>
</dbReference>
<dbReference type="STRING" id="385682.SAMN05444380_102181"/>
<dbReference type="NCBIfam" id="TIGR01200">
    <property type="entry name" value="GLPGLI"/>
    <property type="match status" value="1"/>
</dbReference>
<dbReference type="OrthoDB" id="1440774at2"/>
<protein>
    <submittedName>
        <fullName evidence="1">GLPGLI family protein</fullName>
    </submittedName>
</protein>
<name>A0A1I1VP96_9BACT</name>
<dbReference type="RefSeq" id="WP_010528737.1">
    <property type="nucleotide sequence ID" value="NZ_AFSL01000095.1"/>
</dbReference>
<reference evidence="1 2" key="1">
    <citation type="submission" date="2016-10" db="EMBL/GenBank/DDBJ databases">
        <authorList>
            <person name="de Groot N.N."/>
        </authorList>
    </citation>
    <scope>NUCLEOTIDE SEQUENCE [LARGE SCALE GENOMIC DNA]</scope>
    <source>
        <strain evidence="1 2">DSM 19012</strain>
    </source>
</reference>
<evidence type="ECO:0000313" key="1">
    <source>
        <dbReference type="EMBL" id="SFD82320.1"/>
    </source>
</evidence>
<accession>A0A1I1VP96</accession>
<dbReference type="InterPro" id="IPR005901">
    <property type="entry name" value="GLPGLI"/>
</dbReference>
<dbReference type="EMBL" id="FONA01000002">
    <property type="protein sequence ID" value="SFD82320.1"/>
    <property type="molecule type" value="Genomic_DNA"/>
</dbReference>
<dbReference type="AlphaFoldDB" id="A0A1I1VP96"/>
<dbReference type="Proteomes" id="UP000181976">
    <property type="component" value="Unassembled WGS sequence"/>
</dbReference>
<dbReference type="InParanoid" id="A0A1I1VP96"/>
<organism evidence="1 2">
    <name type="scientific">Thermophagus xiamenensis</name>
    <dbReference type="NCBI Taxonomy" id="385682"/>
    <lineage>
        <taxon>Bacteria</taxon>
        <taxon>Pseudomonadati</taxon>
        <taxon>Bacteroidota</taxon>
        <taxon>Bacteroidia</taxon>
        <taxon>Marinilabiliales</taxon>
        <taxon>Marinilabiliaceae</taxon>
        <taxon>Thermophagus</taxon>
    </lineage>
</organism>
<proteinExistence type="predicted"/>
<sequence length="277" mass="32607">MKTPGIIIKYVFLLLPILTYSQEREIIDTVKTEFVYEYMFQQDSMSESSIKSQLMVLQLGNRFSRFTGENIPAQDSIFEANKNTDTQHIINQLLPLMTSQPGNILADYSIYKSFLEKGSIEMTSVLSPDNYYRVVQKIRYQWSIINSADTIILGYPCKKARTHFAGRDYTAWFTPEIPVSDGPYKFYGLPGLIVLIEDSQKQHRFELLSTRKPKYLKPIYYQHKSYITITPQQYIKVIEQVNNHRYEKFSNMSEFSEENLGQVLRRTKMRNNFIERY</sequence>